<feature type="compositionally biased region" description="Low complexity" evidence="1">
    <location>
        <begin position="110"/>
        <end position="121"/>
    </location>
</feature>
<gene>
    <name evidence="2" type="ORF">FBY41_3044</name>
</gene>
<dbReference type="EMBL" id="VFPM01000002">
    <property type="protein sequence ID" value="TQM62999.1"/>
    <property type="molecule type" value="Genomic_DNA"/>
</dbReference>
<organism evidence="2 3">
    <name type="scientific">Humibacillus xanthopallidus</name>
    <dbReference type="NCBI Taxonomy" id="412689"/>
    <lineage>
        <taxon>Bacteria</taxon>
        <taxon>Bacillati</taxon>
        <taxon>Actinomycetota</taxon>
        <taxon>Actinomycetes</taxon>
        <taxon>Micrococcales</taxon>
        <taxon>Intrasporangiaceae</taxon>
        <taxon>Humibacillus</taxon>
    </lineage>
</organism>
<reference evidence="2 3" key="1">
    <citation type="submission" date="2019-06" db="EMBL/GenBank/DDBJ databases">
        <title>Genome sequencing of plant associated microbes to promote plant fitness in Sorghum bicolor and Oryza sativa.</title>
        <authorList>
            <person name="Coleman-Derr D."/>
        </authorList>
    </citation>
    <scope>NUCLEOTIDE SEQUENCE [LARGE SCALE GENOMIC DNA]</scope>
    <source>
        <strain evidence="2 3">KV-663</strain>
    </source>
</reference>
<accession>A0A543HXH5</accession>
<comment type="caution">
    <text evidence="2">The sequence shown here is derived from an EMBL/GenBank/DDBJ whole genome shotgun (WGS) entry which is preliminary data.</text>
</comment>
<evidence type="ECO:0000256" key="1">
    <source>
        <dbReference type="SAM" id="MobiDB-lite"/>
    </source>
</evidence>
<evidence type="ECO:0000313" key="2">
    <source>
        <dbReference type="EMBL" id="TQM62999.1"/>
    </source>
</evidence>
<evidence type="ECO:0000313" key="3">
    <source>
        <dbReference type="Proteomes" id="UP000316747"/>
    </source>
</evidence>
<dbReference type="AlphaFoldDB" id="A0A543HXH5"/>
<name>A0A543HXH5_9MICO</name>
<keyword evidence="3" id="KW-1185">Reference proteome</keyword>
<dbReference type="Proteomes" id="UP000316747">
    <property type="component" value="Unassembled WGS sequence"/>
</dbReference>
<proteinExistence type="predicted"/>
<sequence length="121" mass="12195">MMLVDCNTCPVRHVRCADCMVTALTAVPLAPREAPRPVLTEAGAAPAAIDGGPQAGLTAPPLLALDRAERHAVSVLLGAGLVTVQEANAARAVPSEGSTPASVHTHHGPSSRPARATRAAG</sequence>
<protein>
    <submittedName>
        <fullName evidence="2">Uncharacterized protein</fullName>
    </submittedName>
</protein>
<feature type="region of interest" description="Disordered" evidence="1">
    <location>
        <begin position="90"/>
        <end position="121"/>
    </location>
</feature>
<dbReference type="RefSeq" id="WP_221629286.1">
    <property type="nucleotide sequence ID" value="NZ_VFPM01000002.1"/>
</dbReference>